<dbReference type="OrthoDB" id="3941538at2759"/>
<dbReference type="Proteomes" id="UP000245207">
    <property type="component" value="Unassembled WGS sequence"/>
</dbReference>
<dbReference type="PANTHER" id="PTHR31116:SF29">
    <property type="entry name" value="DNA GLYCOSYLASE SUPERFAMILY PROTEIN"/>
    <property type="match status" value="1"/>
</dbReference>
<dbReference type="STRING" id="35608.A0A2U1N994"/>
<dbReference type="GO" id="GO:0046872">
    <property type="term" value="F:metal ion binding"/>
    <property type="evidence" value="ECO:0007669"/>
    <property type="project" value="UniProtKB-KW"/>
</dbReference>
<evidence type="ECO:0000313" key="4">
    <source>
        <dbReference type="Proteomes" id="UP000245207"/>
    </source>
</evidence>
<name>A0A2U1N994_ARTAN</name>
<dbReference type="Pfam" id="PF03352">
    <property type="entry name" value="Adenine_glyco"/>
    <property type="match status" value="1"/>
</dbReference>
<organism evidence="3 4">
    <name type="scientific">Artemisia annua</name>
    <name type="common">Sweet wormwood</name>
    <dbReference type="NCBI Taxonomy" id="35608"/>
    <lineage>
        <taxon>Eukaryota</taxon>
        <taxon>Viridiplantae</taxon>
        <taxon>Streptophyta</taxon>
        <taxon>Embryophyta</taxon>
        <taxon>Tracheophyta</taxon>
        <taxon>Spermatophyta</taxon>
        <taxon>Magnoliopsida</taxon>
        <taxon>eudicotyledons</taxon>
        <taxon>Gunneridae</taxon>
        <taxon>Pentapetalae</taxon>
        <taxon>asterids</taxon>
        <taxon>campanulids</taxon>
        <taxon>Asterales</taxon>
        <taxon>Asteraceae</taxon>
        <taxon>Asteroideae</taxon>
        <taxon>Anthemideae</taxon>
        <taxon>Artemisiinae</taxon>
        <taxon>Artemisia</taxon>
    </lineage>
</organism>
<feature type="compositionally biased region" description="Basic and acidic residues" evidence="2">
    <location>
        <begin position="1"/>
        <end position="14"/>
    </location>
</feature>
<keyword evidence="4" id="KW-1185">Reference proteome</keyword>
<comment type="caution">
    <text evidence="3">The sequence shown here is derived from an EMBL/GenBank/DDBJ whole genome shotgun (WGS) entry which is preliminary data.</text>
</comment>
<dbReference type="SUPFAM" id="SSF48150">
    <property type="entry name" value="DNA-glycosylase"/>
    <property type="match status" value="1"/>
</dbReference>
<proteinExistence type="predicted"/>
<reference evidence="3 4" key="1">
    <citation type="journal article" date="2018" name="Mol. Plant">
        <title>The genome of Artemisia annua provides insight into the evolution of Asteraceae family and artemisinin biosynthesis.</title>
        <authorList>
            <person name="Shen Q."/>
            <person name="Zhang L."/>
            <person name="Liao Z."/>
            <person name="Wang S."/>
            <person name="Yan T."/>
            <person name="Shi P."/>
            <person name="Liu M."/>
            <person name="Fu X."/>
            <person name="Pan Q."/>
            <person name="Wang Y."/>
            <person name="Lv Z."/>
            <person name="Lu X."/>
            <person name="Zhang F."/>
            <person name="Jiang W."/>
            <person name="Ma Y."/>
            <person name="Chen M."/>
            <person name="Hao X."/>
            <person name="Li L."/>
            <person name="Tang Y."/>
            <person name="Lv G."/>
            <person name="Zhou Y."/>
            <person name="Sun X."/>
            <person name="Brodelius P.E."/>
            <person name="Rose J.K.C."/>
            <person name="Tang K."/>
        </authorList>
    </citation>
    <scope>NUCLEOTIDE SEQUENCE [LARGE SCALE GENOMIC DNA]</scope>
    <source>
        <strain evidence="4">cv. Huhao1</strain>
        <tissue evidence="3">Leaf</tissue>
    </source>
</reference>
<dbReference type="PANTHER" id="PTHR31116">
    <property type="entry name" value="OS04G0501200 PROTEIN"/>
    <property type="match status" value="1"/>
</dbReference>
<dbReference type="GO" id="GO:0008725">
    <property type="term" value="F:DNA-3-methyladenine glycosylase activity"/>
    <property type="evidence" value="ECO:0007669"/>
    <property type="project" value="InterPro"/>
</dbReference>
<accession>A0A2U1N994</accession>
<dbReference type="EMBL" id="PKPP01003309">
    <property type="protein sequence ID" value="PWA70079.1"/>
    <property type="molecule type" value="Genomic_DNA"/>
</dbReference>
<keyword evidence="1" id="KW-0862">Zinc</keyword>
<evidence type="ECO:0000256" key="1">
    <source>
        <dbReference type="PIRSR" id="PIRSR605019-1"/>
    </source>
</evidence>
<feature type="region of interest" description="Disordered" evidence="2">
    <location>
        <begin position="1"/>
        <end position="23"/>
    </location>
</feature>
<protein>
    <submittedName>
        <fullName evidence="3">DNA glycosylase</fullName>
    </submittedName>
</protein>
<sequence>MSREYGKKNVEKKQKPSSTHTLLSKHLKKAYPFELKKTSSLLSISSLSSTLSRDSSGSFTDSSSTIDQAISSVLDLISQKPSTREVAPAVDFTNVQVLVPQPSLVLGNFDESLKRCNWITKTSDKLYVKFHDECWGVPVYDDNQLFELLSLSGMLMDYNWTEILRRKELFREAFCGFEPTVVAKMGEKEIMDIASNKDIMLVESRVRTIVDNSKCILKASSVYFCLAT</sequence>
<dbReference type="InterPro" id="IPR011257">
    <property type="entry name" value="DNA_glycosylase"/>
</dbReference>
<keyword evidence="1" id="KW-0479">Metal-binding</keyword>
<feature type="binding site" evidence="1">
    <location>
        <position position="131"/>
    </location>
    <ligand>
        <name>Zn(2+)</name>
        <dbReference type="ChEBI" id="CHEBI:29105"/>
    </ligand>
</feature>
<feature type="binding site" evidence="1">
    <location>
        <position position="116"/>
    </location>
    <ligand>
        <name>Zn(2+)</name>
        <dbReference type="ChEBI" id="CHEBI:29105"/>
    </ligand>
</feature>
<dbReference type="AlphaFoldDB" id="A0A2U1N994"/>
<dbReference type="Gene3D" id="1.10.340.30">
    <property type="entry name" value="Hypothetical protein, domain 2"/>
    <property type="match status" value="1"/>
</dbReference>
<dbReference type="GO" id="GO:0006284">
    <property type="term" value="P:base-excision repair"/>
    <property type="evidence" value="ECO:0007669"/>
    <property type="project" value="InterPro"/>
</dbReference>
<dbReference type="InterPro" id="IPR005019">
    <property type="entry name" value="Adenine_glyco"/>
</dbReference>
<evidence type="ECO:0000313" key="3">
    <source>
        <dbReference type="EMBL" id="PWA70079.1"/>
    </source>
</evidence>
<evidence type="ECO:0000256" key="2">
    <source>
        <dbReference type="SAM" id="MobiDB-lite"/>
    </source>
</evidence>
<gene>
    <name evidence="3" type="ORF">CTI12_AA292200</name>
</gene>